<reference evidence="5" key="1">
    <citation type="submission" date="2018-10" db="EMBL/GenBank/DDBJ databases">
        <title>Transcriptome assembly of Aceria tosichella (Wheat curl mite) Type 2.</title>
        <authorList>
            <person name="Scully E.D."/>
            <person name="Geib S.M."/>
            <person name="Palmer N.A."/>
            <person name="Gupta A.K."/>
            <person name="Sarath G."/>
            <person name="Tatineni S."/>
        </authorList>
    </citation>
    <scope>NUCLEOTIDE SEQUENCE</scope>
    <source>
        <strain evidence="5">LincolnNE</strain>
    </source>
</reference>
<dbReference type="Pfam" id="PF08164">
    <property type="entry name" value="TRAUB"/>
    <property type="match status" value="1"/>
</dbReference>
<feature type="domain" description="Apoptosis-antagonizing transcription factor C-terminal" evidence="3">
    <location>
        <begin position="189"/>
        <end position="268"/>
    </location>
</feature>
<protein>
    <submittedName>
        <fullName evidence="5">Protein AATF</fullName>
    </submittedName>
</protein>
<evidence type="ECO:0000259" key="4">
    <source>
        <dbReference type="Pfam" id="PF13339"/>
    </source>
</evidence>
<name>A0A6G1SC76_9ACAR</name>
<comment type="similarity">
    <text evidence="1">Belongs to the AATF family.</text>
</comment>
<dbReference type="EMBL" id="GGYP01003324">
    <property type="protein sequence ID" value="MDE48095.1"/>
    <property type="molecule type" value="Transcribed_RNA"/>
</dbReference>
<accession>A0A6G1SC76</accession>
<feature type="compositionally biased region" description="Acidic residues" evidence="2">
    <location>
        <begin position="88"/>
        <end position="102"/>
    </location>
</feature>
<proteinExistence type="inferred from homology"/>
<evidence type="ECO:0000259" key="3">
    <source>
        <dbReference type="Pfam" id="PF08164"/>
    </source>
</evidence>
<dbReference type="InterPro" id="IPR012617">
    <property type="entry name" value="AATF_C"/>
</dbReference>
<dbReference type="InterPro" id="IPR025160">
    <property type="entry name" value="AATF"/>
</dbReference>
<dbReference type="GO" id="GO:0005730">
    <property type="term" value="C:nucleolus"/>
    <property type="evidence" value="ECO:0007669"/>
    <property type="project" value="TreeGrafter"/>
</dbReference>
<feature type="region of interest" description="Disordered" evidence="2">
    <location>
        <begin position="83"/>
        <end position="102"/>
    </location>
</feature>
<sequence length="282" mass="33175">MVIKKSRDARLQLRVWNRLLEGRIALQKVVTAVRDLEKIRQVEQKPLSENDGPVVSIKKLLKCLVRLRETYRIKSQFCLTNQDKDKDEEQDGDRSDDDEIAMDCDDETLTKKHDDYQGIREEIISKWCEKTKIGVIPKKGYVAMELPTLQLIQNSMKEKNRLIKRTQLDRSSHQDDAYHPETFNDDDFYHNLLKEMISKAESSQWVELQRTRYKSKRKADTRATKGRKIKKDLVPKLVNFMAPMRPMNMRDKEVMPEQIRVELLKSLFGGSIQSRSVVEHEE</sequence>
<dbReference type="AlphaFoldDB" id="A0A6G1SC76"/>
<gene>
    <name evidence="5" type="primary">AATF</name>
    <name evidence="5" type="ORF">g.20373</name>
</gene>
<dbReference type="PANTHER" id="PTHR15565">
    <property type="entry name" value="AATF PROTEIN APOPTOSIS ANTAGONIZING TRANSCRIPTION FACTOR"/>
    <property type="match status" value="1"/>
</dbReference>
<dbReference type="GO" id="GO:0006357">
    <property type="term" value="P:regulation of transcription by RNA polymerase II"/>
    <property type="evidence" value="ECO:0007669"/>
    <property type="project" value="TreeGrafter"/>
</dbReference>
<organism evidence="5">
    <name type="scientific">Aceria tosichella</name>
    <name type="common">wheat curl mite</name>
    <dbReference type="NCBI Taxonomy" id="561515"/>
    <lineage>
        <taxon>Eukaryota</taxon>
        <taxon>Metazoa</taxon>
        <taxon>Ecdysozoa</taxon>
        <taxon>Arthropoda</taxon>
        <taxon>Chelicerata</taxon>
        <taxon>Arachnida</taxon>
        <taxon>Acari</taxon>
        <taxon>Acariformes</taxon>
        <taxon>Trombidiformes</taxon>
        <taxon>Prostigmata</taxon>
        <taxon>Eupodina</taxon>
        <taxon>Eriophyoidea</taxon>
        <taxon>Eriophyidae</taxon>
        <taxon>Eriophyinae</taxon>
        <taxon>Aceriini</taxon>
        <taxon>Aceria</taxon>
    </lineage>
</organism>
<evidence type="ECO:0000256" key="2">
    <source>
        <dbReference type="SAM" id="MobiDB-lite"/>
    </source>
</evidence>
<dbReference type="PANTHER" id="PTHR15565:SF0">
    <property type="entry name" value="PROTEIN AATF"/>
    <property type="match status" value="1"/>
</dbReference>
<feature type="domain" description="AATF leucine zipper-containing" evidence="4">
    <location>
        <begin position="3"/>
        <end position="130"/>
    </location>
</feature>
<dbReference type="Pfam" id="PF13339">
    <property type="entry name" value="AATF-Che1"/>
    <property type="match status" value="1"/>
</dbReference>
<evidence type="ECO:0000313" key="5">
    <source>
        <dbReference type="EMBL" id="MDE48095.1"/>
    </source>
</evidence>
<dbReference type="InterPro" id="IPR039223">
    <property type="entry name" value="AATF/Bfr2"/>
</dbReference>
<evidence type="ECO:0000256" key="1">
    <source>
        <dbReference type="ARBA" id="ARBA00008966"/>
    </source>
</evidence>